<dbReference type="Gene3D" id="3.30.200.20">
    <property type="entry name" value="Phosphorylase Kinase, domain 1"/>
    <property type="match status" value="1"/>
</dbReference>
<dbReference type="InterPro" id="IPR011009">
    <property type="entry name" value="Kinase-like_dom_sf"/>
</dbReference>
<organism evidence="2">
    <name type="scientific">Paraconexibacter sp. AEG42_29</name>
    <dbReference type="NCBI Taxonomy" id="2997339"/>
    <lineage>
        <taxon>Bacteria</taxon>
        <taxon>Bacillati</taxon>
        <taxon>Actinomycetota</taxon>
        <taxon>Thermoleophilia</taxon>
        <taxon>Solirubrobacterales</taxon>
        <taxon>Paraconexibacteraceae</taxon>
        <taxon>Paraconexibacter</taxon>
    </lineage>
</organism>
<evidence type="ECO:0000259" key="1">
    <source>
        <dbReference type="Pfam" id="PF01636"/>
    </source>
</evidence>
<accession>A0AAU7APF2</accession>
<dbReference type="Gene3D" id="3.90.1200.10">
    <property type="match status" value="1"/>
</dbReference>
<protein>
    <recommendedName>
        <fullName evidence="1">Aminoglycoside phosphotransferase domain-containing protein</fullName>
    </recommendedName>
</protein>
<dbReference type="InterPro" id="IPR041726">
    <property type="entry name" value="ACAD10_11_N"/>
</dbReference>
<evidence type="ECO:0000313" key="2">
    <source>
        <dbReference type="EMBL" id="XAY03476.1"/>
    </source>
</evidence>
<dbReference type="AlphaFoldDB" id="A0AAU7APF2"/>
<dbReference type="Pfam" id="PF01636">
    <property type="entry name" value="APH"/>
    <property type="match status" value="1"/>
</dbReference>
<feature type="domain" description="Aminoglycoside phosphotransferase" evidence="1">
    <location>
        <begin position="28"/>
        <end position="265"/>
    </location>
</feature>
<dbReference type="KEGG" id="parq:DSM112329_00294"/>
<dbReference type="InterPro" id="IPR002575">
    <property type="entry name" value="Aminoglycoside_PTrfase"/>
</dbReference>
<dbReference type="CDD" id="cd05154">
    <property type="entry name" value="ACAD10_11_N-like"/>
    <property type="match status" value="1"/>
</dbReference>
<dbReference type="EMBL" id="CP114014">
    <property type="protein sequence ID" value="XAY03476.1"/>
    <property type="molecule type" value="Genomic_DNA"/>
</dbReference>
<dbReference type="SUPFAM" id="SSF56112">
    <property type="entry name" value="Protein kinase-like (PK-like)"/>
    <property type="match status" value="1"/>
</dbReference>
<dbReference type="InterPro" id="IPR051678">
    <property type="entry name" value="AGP_Transferase"/>
</dbReference>
<reference evidence="2" key="1">
    <citation type="submission" date="2022-12" db="EMBL/GenBank/DDBJ databases">
        <title>Paraconexibacter alkalitolerans sp. nov. and Baekduia alba sp. nov., isolated from soil and emended description of the genera Paraconexibacter (Chun et al., 2020) and Baekduia (An et al., 2020).</title>
        <authorList>
            <person name="Vieira S."/>
            <person name="Huber K.J."/>
            <person name="Geppert A."/>
            <person name="Wolf J."/>
            <person name="Neumann-Schaal M."/>
            <person name="Muesken M."/>
            <person name="Overmann J."/>
        </authorList>
    </citation>
    <scope>NUCLEOTIDE SEQUENCE</scope>
    <source>
        <strain evidence="2">AEG42_29</strain>
    </source>
</reference>
<gene>
    <name evidence="2" type="ORF">DSM112329_00294</name>
</gene>
<dbReference type="PANTHER" id="PTHR21310">
    <property type="entry name" value="AMINOGLYCOSIDE PHOSPHOTRANSFERASE-RELATED-RELATED"/>
    <property type="match status" value="1"/>
</dbReference>
<name>A0AAU7APF2_9ACTN</name>
<proteinExistence type="predicted"/>
<dbReference type="RefSeq" id="WP_354700033.1">
    <property type="nucleotide sequence ID" value="NZ_CP114014.1"/>
</dbReference>
<sequence length="341" mass="35988">MSGEHHDTIAALLAQSLGADVTVTGTERVTGGYSRVMRRITAEVDGEPRTFVWRADPPEGEAIVSTDRAREYGVLAALGGAGGAPAVHAFDPDGSRLGAVGMIIDYVDGTPLHAVLSATDEREWPGHVRSIAELAARIHATDVADVTAVLGEVPSWADHIDSCVAQWRALADGQVEPAPLMRYVAEWLDVNRPPEVPLCLLHGDLETPNIIVEGDSVSAIDWEFTRIGDPREDLGYFAALSAISPPDPIAGDLTALCAAYREASGLSEAQLNPLTVSYFSILPFGPMVAQFVGQVTDLVAGTNRSLKTANLAYVVTAMAEGWVGVTRQLDAAKAAAGVPTT</sequence>